<dbReference type="SUPFAM" id="SSF53092">
    <property type="entry name" value="Creatinase/prolidase N-terminal domain"/>
    <property type="match status" value="1"/>
</dbReference>
<sequence length="395" mass="43254">MTIHQPGMARDVPFDTAKLDRLMEEAGIDVLLATSKHNTQYLLGGYRFIFFSAMDAIGHSRYLPVVAYEKGRPERSTFIGNRMEGGEHENHPFWTPSVQAATWTSHEAARLAVEHVRKLGLHNMRIGFEPAFMPVDAYRIIVDGLPDATMVGATGMMERMRAVKTSGELKKLRHASEMITDSMQATVAAAREGSTKSEIIERLRQEETKRGLQFEYCLLTLGSSHNRAASDQAWKPGEVLSIDSGGNHQGYIGDLCRMGILGEPDAELEDLLGQVDAVQQAAFAKVKAGAPGGELIEAGQSALKSSPVAGYTDFFAHGMGLITHEAPFLMTNHPVTYDGVDAERPLEAGMVISVETTMLHPKRGFIKLEDTLAITETGYEMFGDRGRGWNRGGTA</sequence>
<feature type="domain" description="Creatinase N-terminal" evidence="2">
    <location>
        <begin position="17"/>
        <end position="163"/>
    </location>
</feature>
<evidence type="ECO:0000313" key="4">
    <source>
        <dbReference type="Proteomes" id="UP000182840"/>
    </source>
</evidence>
<protein>
    <submittedName>
        <fullName evidence="3">Peptidase</fullName>
    </submittedName>
</protein>
<organism evidence="3 4">
    <name type="scientific">Aquibium oceanicum</name>
    <dbReference type="NCBI Taxonomy" id="1670800"/>
    <lineage>
        <taxon>Bacteria</taxon>
        <taxon>Pseudomonadati</taxon>
        <taxon>Pseudomonadota</taxon>
        <taxon>Alphaproteobacteria</taxon>
        <taxon>Hyphomicrobiales</taxon>
        <taxon>Phyllobacteriaceae</taxon>
        <taxon>Aquibium</taxon>
    </lineage>
</organism>
<dbReference type="Proteomes" id="UP000182840">
    <property type="component" value="Chromosome"/>
</dbReference>
<dbReference type="InterPro" id="IPR000994">
    <property type="entry name" value="Pept_M24"/>
</dbReference>
<dbReference type="Pfam" id="PF00557">
    <property type="entry name" value="Peptidase_M24"/>
    <property type="match status" value="1"/>
</dbReference>
<dbReference type="EMBL" id="CP018171">
    <property type="protein sequence ID" value="APH70140.1"/>
    <property type="molecule type" value="Genomic_DNA"/>
</dbReference>
<dbReference type="AlphaFoldDB" id="A0A1L3SL93"/>
<dbReference type="PANTHER" id="PTHR46112:SF3">
    <property type="entry name" value="AMINOPEPTIDASE YPDF"/>
    <property type="match status" value="1"/>
</dbReference>
<evidence type="ECO:0000259" key="1">
    <source>
        <dbReference type="Pfam" id="PF00557"/>
    </source>
</evidence>
<proteinExistence type="predicted"/>
<dbReference type="Pfam" id="PF01321">
    <property type="entry name" value="Creatinase_N"/>
    <property type="match status" value="1"/>
</dbReference>
<dbReference type="RefSeq" id="WP_072601553.1">
    <property type="nucleotide sequence ID" value="NZ_CP018171.1"/>
</dbReference>
<dbReference type="KEGG" id="meso:BSQ44_01130"/>
<name>A0A1L3SL93_9HYPH</name>
<dbReference type="InterPro" id="IPR036005">
    <property type="entry name" value="Creatinase/aminopeptidase-like"/>
</dbReference>
<keyword evidence="4" id="KW-1185">Reference proteome</keyword>
<dbReference type="InterPro" id="IPR000587">
    <property type="entry name" value="Creatinase_N"/>
</dbReference>
<dbReference type="CDD" id="cd01066">
    <property type="entry name" value="APP_MetAP"/>
    <property type="match status" value="1"/>
</dbReference>
<dbReference type="InterPro" id="IPR050659">
    <property type="entry name" value="Peptidase_M24B"/>
</dbReference>
<dbReference type="InterPro" id="IPR029149">
    <property type="entry name" value="Creatin/AminoP/Spt16_N"/>
</dbReference>
<accession>A0A1L3SL93</accession>
<feature type="domain" description="Peptidase M24" evidence="1">
    <location>
        <begin position="171"/>
        <end position="376"/>
    </location>
</feature>
<gene>
    <name evidence="3" type="ORF">BSQ44_01130</name>
</gene>
<dbReference type="Gene3D" id="3.40.350.10">
    <property type="entry name" value="Creatinase/prolidase N-terminal domain"/>
    <property type="match status" value="1"/>
</dbReference>
<evidence type="ECO:0000313" key="3">
    <source>
        <dbReference type="EMBL" id="APH70140.1"/>
    </source>
</evidence>
<evidence type="ECO:0000259" key="2">
    <source>
        <dbReference type="Pfam" id="PF01321"/>
    </source>
</evidence>
<dbReference type="STRING" id="1670800.BSQ44_01130"/>
<reference evidence="4" key="1">
    <citation type="submission" date="2016-11" db="EMBL/GenBank/DDBJ databases">
        <title>Mesorhizobium oceanicum sp. nov., isolated from deep seawater in South China Sea.</title>
        <authorList>
            <person name="Fu G.-Y."/>
        </authorList>
    </citation>
    <scope>NUCLEOTIDE SEQUENCE [LARGE SCALE GENOMIC DNA]</scope>
    <source>
        <strain evidence="4">B7</strain>
    </source>
</reference>
<dbReference type="Gene3D" id="3.90.230.10">
    <property type="entry name" value="Creatinase/methionine aminopeptidase superfamily"/>
    <property type="match status" value="1"/>
</dbReference>
<dbReference type="OrthoDB" id="9806388at2"/>
<dbReference type="SUPFAM" id="SSF55920">
    <property type="entry name" value="Creatinase/aminopeptidase"/>
    <property type="match status" value="1"/>
</dbReference>
<dbReference type="PANTHER" id="PTHR46112">
    <property type="entry name" value="AMINOPEPTIDASE"/>
    <property type="match status" value="1"/>
</dbReference>